<gene>
    <name evidence="5" type="primary">cdhR_2</name>
    <name evidence="4" type="synonym">cdhR_5</name>
    <name evidence="4" type="ORF">TL5118_03688</name>
    <name evidence="5" type="ORF">TL5120_02928</name>
</gene>
<dbReference type="SUPFAM" id="SSF46689">
    <property type="entry name" value="Homeodomain-like"/>
    <property type="match status" value="2"/>
</dbReference>
<organism evidence="5 7">
    <name type="scientific">Thalassovita autumnalis</name>
    <dbReference type="NCBI Taxonomy" id="2072972"/>
    <lineage>
        <taxon>Bacteria</taxon>
        <taxon>Pseudomonadati</taxon>
        <taxon>Pseudomonadota</taxon>
        <taxon>Alphaproteobacteria</taxon>
        <taxon>Rhodobacterales</taxon>
        <taxon>Roseobacteraceae</taxon>
        <taxon>Thalassovita</taxon>
    </lineage>
</organism>
<evidence type="ECO:0000256" key="2">
    <source>
        <dbReference type="ARBA" id="ARBA00023163"/>
    </source>
</evidence>
<evidence type="ECO:0000259" key="3">
    <source>
        <dbReference type="PROSITE" id="PS01124"/>
    </source>
</evidence>
<evidence type="ECO:0000313" key="7">
    <source>
        <dbReference type="Proteomes" id="UP000051887"/>
    </source>
</evidence>
<evidence type="ECO:0000313" key="6">
    <source>
        <dbReference type="Proteomes" id="UP000051086"/>
    </source>
</evidence>
<dbReference type="CDD" id="cd03136">
    <property type="entry name" value="GATase1_AraC_ArgR_like"/>
    <property type="match status" value="1"/>
</dbReference>
<feature type="domain" description="HTH araC/xylS-type" evidence="3">
    <location>
        <begin position="235"/>
        <end position="333"/>
    </location>
</feature>
<dbReference type="Pfam" id="PF01965">
    <property type="entry name" value="DJ-1_PfpI"/>
    <property type="match status" value="1"/>
</dbReference>
<accession>A0A0P1FMV2</accession>
<dbReference type="InterPro" id="IPR002818">
    <property type="entry name" value="DJ-1/PfpI"/>
</dbReference>
<dbReference type="Pfam" id="PF12833">
    <property type="entry name" value="HTH_18"/>
    <property type="match status" value="1"/>
</dbReference>
<dbReference type="InterPro" id="IPR052158">
    <property type="entry name" value="INH-QAR"/>
</dbReference>
<dbReference type="SMART" id="SM00342">
    <property type="entry name" value="HTH_ARAC"/>
    <property type="match status" value="1"/>
</dbReference>
<dbReference type="Gene3D" id="1.10.10.60">
    <property type="entry name" value="Homeodomain-like"/>
    <property type="match status" value="1"/>
</dbReference>
<protein>
    <submittedName>
        <fullName evidence="5">Carnitine catabolism transcriptional activator</fullName>
    </submittedName>
</protein>
<dbReference type="Proteomes" id="UP000051887">
    <property type="component" value="Unassembled WGS sequence"/>
</dbReference>
<evidence type="ECO:0000256" key="1">
    <source>
        <dbReference type="ARBA" id="ARBA00023015"/>
    </source>
</evidence>
<dbReference type="Gene3D" id="3.40.50.880">
    <property type="match status" value="1"/>
</dbReference>
<dbReference type="InterPro" id="IPR018060">
    <property type="entry name" value="HTH_AraC"/>
</dbReference>
<dbReference type="PANTHER" id="PTHR43130:SF3">
    <property type="entry name" value="HTH-TYPE TRANSCRIPTIONAL REGULATOR RV1931C"/>
    <property type="match status" value="1"/>
</dbReference>
<keyword evidence="1" id="KW-0805">Transcription regulation</keyword>
<evidence type="ECO:0000313" key="5">
    <source>
        <dbReference type="EMBL" id="CUH73121.1"/>
    </source>
</evidence>
<keyword evidence="6" id="KW-1185">Reference proteome</keyword>
<reference evidence="5 7" key="1">
    <citation type="submission" date="2015-09" db="EMBL/GenBank/DDBJ databases">
        <authorList>
            <consortium name="Swine Surveillance"/>
        </authorList>
    </citation>
    <scope>NUCLEOTIDE SEQUENCE [LARGE SCALE GENOMIC DNA]</scope>
    <source>
        <strain evidence="5 7">5120</strain>
    </source>
</reference>
<proteinExistence type="predicted"/>
<keyword evidence="2" id="KW-0804">Transcription</keyword>
<dbReference type="GO" id="GO:0003700">
    <property type="term" value="F:DNA-binding transcription factor activity"/>
    <property type="evidence" value="ECO:0007669"/>
    <property type="project" value="InterPro"/>
</dbReference>
<sequence>MQQDRFIQRAASANFPMEFEGPPEDFYFLLVPKATMLAVAAAIEPLRIANQLTKRQLYRWYTMSEDGRPITCSNGMTVTPDMALEPLPANSYGFVCSGVEPQDTVTDGTLNWLRREDRFGRRLGSICSGAFALARAGILKNRRFTMHWENQPGLIEEFPDLQPSPNLYEVDGRIMTCGGGNSALDMILTLIEQRHGSELAIMVADMCIHMRSGAQRAPQRSANSAAIGCRNRNLLAAIQIMEQEIEEPLSMDDIANKLGVSRRQVERLFKRYLNQSPISYYNDLRLSRAYGMLNETDLTVTEIAAATGFRSSSHMARVFREKYGSSPNAHRKSWA</sequence>
<dbReference type="PROSITE" id="PS01124">
    <property type="entry name" value="HTH_ARAC_FAMILY_2"/>
    <property type="match status" value="1"/>
</dbReference>
<reference evidence="4 6" key="2">
    <citation type="submission" date="2015-09" db="EMBL/GenBank/DDBJ databases">
        <authorList>
            <person name="Rodrigo-Torres L."/>
            <person name="Arahal D.R."/>
        </authorList>
    </citation>
    <scope>NUCLEOTIDE SEQUENCE [LARGE SCALE GENOMIC DNA]</scope>
    <source>
        <strain evidence="4 6">CECT 5118</strain>
    </source>
</reference>
<dbReference type="AlphaFoldDB" id="A0A0P1FMV2"/>
<dbReference type="SUPFAM" id="SSF52317">
    <property type="entry name" value="Class I glutamine amidotransferase-like"/>
    <property type="match status" value="1"/>
</dbReference>
<name>A0A0P1FMV2_9RHOB</name>
<dbReference type="GO" id="GO:0043565">
    <property type="term" value="F:sequence-specific DNA binding"/>
    <property type="evidence" value="ECO:0007669"/>
    <property type="project" value="InterPro"/>
</dbReference>
<dbReference type="InterPro" id="IPR029062">
    <property type="entry name" value="Class_I_gatase-like"/>
</dbReference>
<dbReference type="Proteomes" id="UP000051086">
    <property type="component" value="Unassembled WGS sequence"/>
</dbReference>
<evidence type="ECO:0000313" key="4">
    <source>
        <dbReference type="EMBL" id="CUH69718.1"/>
    </source>
</evidence>
<dbReference type="InterPro" id="IPR009057">
    <property type="entry name" value="Homeodomain-like_sf"/>
</dbReference>
<dbReference type="EMBL" id="CYSB01000040">
    <property type="protein sequence ID" value="CUH69718.1"/>
    <property type="molecule type" value="Genomic_DNA"/>
</dbReference>
<dbReference type="OrthoDB" id="9793400at2"/>
<dbReference type="RefSeq" id="WP_058244272.1">
    <property type="nucleotide sequence ID" value="NZ_CYSB01000040.1"/>
</dbReference>
<dbReference type="EMBL" id="CYSC01000035">
    <property type="protein sequence ID" value="CUH73121.1"/>
    <property type="molecule type" value="Genomic_DNA"/>
</dbReference>
<dbReference type="PANTHER" id="PTHR43130">
    <property type="entry name" value="ARAC-FAMILY TRANSCRIPTIONAL REGULATOR"/>
    <property type="match status" value="1"/>
</dbReference>